<dbReference type="EMBL" id="LR134363">
    <property type="protein sequence ID" value="VEG73780.1"/>
    <property type="molecule type" value="Genomic_DNA"/>
</dbReference>
<name>A0A448KA34_9ACTO</name>
<dbReference type="RefSeq" id="WP_026428174.1">
    <property type="nucleotide sequence ID" value="NZ_CBCRWE010000038.1"/>
</dbReference>
<dbReference type="STRING" id="1278298.GCA_000428685_02361"/>
<proteinExistence type="predicted"/>
<sequence>MAVSAAQDMEERQDLQDQRDALSSIDWPERPTVQSLGEAIGRLRGMRVVIAPIPEGIRSAEVNGLTVSVGSAAKVYYDPRLAPLNCTQTILHELAHVLHGDVCAERSAASYRTTFDTPQERRAELTATRLMLELNRRIRGSDLLDFLSGRAARAHRP</sequence>
<feature type="region of interest" description="Disordered" evidence="1">
    <location>
        <begin position="1"/>
        <end position="27"/>
    </location>
</feature>
<dbReference type="InterPro" id="IPR010359">
    <property type="entry name" value="IrrE_HExxH"/>
</dbReference>
<dbReference type="Proteomes" id="UP000276899">
    <property type="component" value="Chromosome"/>
</dbReference>
<evidence type="ECO:0000313" key="3">
    <source>
        <dbReference type="EMBL" id="VEG73780.1"/>
    </source>
</evidence>
<evidence type="ECO:0000313" key="4">
    <source>
        <dbReference type="Proteomes" id="UP000276899"/>
    </source>
</evidence>
<dbReference type="KEGG" id="asla:NCTC11923_00392"/>
<organism evidence="3 4">
    <name type="scientific">Actinomyces slackii</name>
    <dbReference type="NCBI Taxonomy" id="52774"/>
    <lineage>
        <taxon>Bacteria</taxon>
        <taxon>Bacillati</taxon>
        <taxon>Actinomycetota</taxon>
        <taxon>Actinomycetes</taxon>
        <taxon>Actinomycetales</taxon>
        <taxon>Actinomycetaceae</taxon>
        <taxon>Actinomyces</taxon>
    </lineage>
</organism>
<dbReference type="Pfam" id="PF06114">
    <property type="entry name" value="Peptidase_M78"/>
    <property type="match status" value="1"/>
</dbReference>
<protein>
    <recommendedName>
        <fullName evidence="2">IrrE N-terminal-like domain-containing protein</fullName>
    </recommendedName>
</protein>
<keyword evidence="4" id="KW-1185">Reference proteome</keyword>
<feature type="domain" description="IrrE N-terminal-like" evidence="2">
    <location>
        <begin position="75"/>
        <end position="132"/>
    </location>
</feature>
<gene>
    <name evidence="3" type="ORF">NCTC11923_00392</name>
</gene>
<reference evidence="3 4" key="1">
    <citation type="submission" date="2018-12" db="EMBL/GenBank/DDBJ databases">
        <authorList>
            <consortium name="Pathogen Informatics"/>
        </authorList>
    </citation>
    <scope>NUCLEOTIDE SEQUENCE [LARGE SCALE GENOMIC DNA]</scope>
    <source>
        <strain evidence="3 4">NCTC11923</strain>
    </source>
</reference>
<evidence type="ECO:0000259" key="2">
    <source>
        <dbReference type="Pfam" id="PF06114"/>
    </source>
</evidence>
<feature type="compositionally biased region" description="Basic and acidic residues" evidence="1">
    <location>
        <begin position="9"/>
        <end position="20"/>
    </location>
</feature>
<evidence type="ECO:0000256" key="1">
    <source>
        <dbReference type="SAM" id="MobiDB-lite"/>
    </source>
</evidence>
<dbReference type="AlphaFoldDB" id="A0A448KA34"/>
<accession>A0A448KA34</accession>